<name>A0A0K2V4E1_LEPSM</name>
<dbReference type="AlphaFoldDB" id="A0A0K2V4E1"/>
<sequence>SIGGRVQQSFILQIGLFERRIICEIVSKWLRVAVVLFPLLLSF</sequence>
<protein>
    <submittedName>
        <fullName evidence="1">Uncharacterized protein</fullName>
    </submittedName>
</protein>
<accession>A0A0K2V4E1</accession>
<dbReference type="EMBL" id="HACA01027834">
    <property type="protein sequence ID" value="CDW45195.1"/>
    <property type="molecule type" value="Transcribed_RNA"/>
</dbReference>
<feature type="non-terminal residue" evidence="1">
    <location>
        <position position="1"/>
    </location>
</feature>
<organism evidence="1">
    <name type="scientific">Lepeophtheirus salmonis</name>
    <name type="common">Salmon louse</name>
    <name type="synonym">Caligus salmonis</name>
    <dbReference type="NCBI Taxonomy" id="72036"/>
    <lineage>
        <taxon>Eukaryota</taxon>
        <taxon>Metazoa</taxon>
        <taxon>Ecdysozoa</taxon>
        <taxon>Arthropoda</taxon>
        <taxon>Crustacea</taxon>
        <taxon>Multicrustacea</taxon>
        <taxon>Hexanauplia</taxon>
        <taxon>Copepoda</taxon>
        <taxon>Siphonostomatoida</taxon>
        <taxon>Caligidae</taxon>
        <taxon>Lepeophtheirus</taxon>
    </lineage>
</organism>
<proteinExistence type="predicted"/>
<evidence type="ECO:0000313" key="1">
    <source>
        <dbReference type="EMBL" id="CDW45195.1"/>
    </source>
</evidence>
<reference evidence="1" key="1">
    <citation type="submission" date="2014-05" db="EMBL/GenBank/DDBJ databases">
        <authorList>
            <person name="Chronopoulou M."/>
        </authorList>
    </citation>
    <scope>NUCLEOTIDE SEQUENCE</scope>
    <source>
        <tissue evidence="1">Whole organism</tissue>
    </source>
</reference>